<dbReference type="SUPFAM" id="SSF52172">
    <property type="entry name" value="CheY-like"/>
    <property type="match status" value="1"/>
</dbReference>
<dbReference type="Pfam" id="PF00072">
    <property type="entry name" value="Response_reg"/>
    <property type="match status" value="1"/>
</dbReference>
<sequence length="127" mass="13760">MPPSLSCCPEQGALVLIVEDEALQRISLMDLVEEAGYRVLEAADADQAMDVLERRSDIRIVMADVDMPGTMDGLGLVGIVRARWPSIDIIVTSGRGIPHSGTIPPRATFLPKPLNEHRVRGALEAFA</sequence>
<dbReference type="Gene3D" id="3.40.50.2300">
    <property type="match status" value="1"/>
</dbReference>
<feature type="modified residue" description="4-aspartylphosphate" evidence="2">
    <location>
        <position position="64"/>
    </location>
</feature>
<dbReference type="InterPro" id="IPR001789">
    <property type="entry name" value="Sig_transdc_resp-reg_receiver"/>
</dbReference>
<dbReference type="RefSeq" id="WP_147093313.1">
    <property type="nucleotide sequence ID" value="NZ_BJVC01000002.1"/>
</dbReference>
<evidence type="ECO:0000313" key="4">
    <source>
        <dbReference type="EMBL" id="GEL02267.1"/>
    </source>
</evidence>
<dbReference type="EMBL" id="BJVC01000002">
    <property type="protein sequence ID" value="GEL02267.1"/>
    <property type="molecule type" value="Genomic_DNA"/>
</dbReference>
<evidence type="ECO:0000256" key="1">
    <source>
        <dbReference type="ARBA" id="ARBA00022553"/>
    </source>
</evidence>
<evidence type="ECO:0000256" key="2">
    <source>
        <dbReference type="PROSITE-ProRule" id="PRU00169"/>
    </source>
</evidence>
<dbReference type="OrthoDB" id="9784719at2"/>
<name>A0A511BPM6_9PROT</name>
<dbReference type="PROSITE" id="PS50110">
    <property type="entry name" value="RESPONSE_REGULATORY"/>
    <property type="match status" value="1"/>
</dbReference>
<protein>
    <submittedName>
        <fullName evidence="4">Response regulator</fullName>
    </submittedName>
</protein>
<organism evidence="4 5">
    <name type="scientific">Swaminathania salitolerans</name>
    <dbReference type="NCBI Taxonomy" id="182838"/>
    <lineage>
        <taxon>Bacteria</taxon>
        <taxon>Pseudomonadati</taxon>
        <taxon>Pseudomonadota</taxon>
        <taxon>Alphaproteobacteria</taxon>
        <taxon>Acetobacterales</taxon>
        <taxon>Acetobacteraceae</taxon>
        <taxon>Swaminathania</taxon>
    </lineage>
</organism>
<dbReference type="PANTHER" id="PTHR44591:SF3">
    <property type="entry name" value="RESPONSE REGULATORY DOMAIN-CONTAINING PROTEIN"/>
    <property type="match status" value="1"/>
</dbReference>
<dbReference type="InterPro" id="IPR011006">
    <property type="entry name" value="CheY-like_superfamily"/>
</dbReference>
<evidence type="ECO:0000259" key="3">
    <source>
        <dbReference type="PROSITE" id="PS50110"/>
    </source>
</evidence>
<proteinExistence type="predicted"/>
<feature type="domain" description="Response regulatory" evidence="3">
    <location>
        <begin position="14"/>
        <end position="127"/>
    </location>
</feature>
<dbReference type="SMART" id="SM00448">
    <property type="entry name" value="REC"/>
    <property type="match status" value="1"/>
</dbReference>
<reference evidence="4 5" key="1">
    <citation type="submission" date="2019-07" db="EMBL/GenBank/DDBJ databases">
        <title>Whole genome shotgun sequence of Swaminathania salitolerans NBRC 104436.</title>
        <authorList>
            <person name="Hosoyama A."/>
            <person name="Uohara A."/>
            <person name="Ohji S."/>
            <person name="Ichikawa N."/>
        </authorList>
    </citation>
    <scope>NUCLEOTIDE SEQUENCE [LARGE SCALE GENOMIC DNA]</scope>
    <source>
        <strain evidence="4 5">NBRC 104436</strain>
    </source>
</reference>
<accession>A0A511BPM6</accession>
<keyword evidence="1 2" id="KW-0597">Phosphoprotein</keyword>
<evidence type="ECO:0000313" key="5">
    <source>
        <dbReference type="Proteomes" id="UP000321405"/>
    </source>
</evidence>
<dbReference type="GO" id="GO:0000160">
    <property type="term" value="P:phosphorelay signal transduction system"/>
    <property type="evidence" value="ECO:0007669"/>
    <property type="project" value="InterPro"/>
</dbReference>
<dbReference type="AlphaFoldDB" id="A0A511BPM6"/>
<dbReference type="InterPro" id="IPR050595">
    <property type="entry name" value="Bact_response_regulator"/>
</dbReference>
<dbReference type="PANTHER" id="PTHR44591">
    <property type="entry name" value="STRESS RESPONSE REGULATOR PROTEIN 1"/>
    <property type="match status" value="1"/>
</dbReference>
<comment type="caution">
    <text evidence="4">The sequence shown here is derived from an EMBL/GenBank/DDBJ whole genome shotgun (WGS) entry which is preliminary data.</text>
</comment>
<keyword evidence="5" id="KW-1185">Reference proteome</keyword>
<gene>
    <name evidence="4" type="ORF">SSA02_14300</name>
</gene>
<dbReference type="Proteomes" id="UP000321405">
    <property type="component" value="Unassembled WGS sequence"/>
</dbReference>